<accession>A0ABR2JAW3</accession>
<proteinExistence type="predicted"/>
<keyword evidence="4" id="KW-1185">Reference proteome</keyword>
<feature type="region of interest" description="Disordered" evidence="2">
    <location>
        <begin position="1"/>
        <end position="25"/>
    </location>
</feature>
<comment type="caution">
    <text evidence="3">The sequence shown here is derived from an EMBL/GenBank/DDBJ whole genome shotgun (WGS) entry which is preliminary data.</text>
</comment>
<evidence type="ECO:0000313" key="3">
    <source>
        <dbReference type="EMBL" id="KAK8874947.1"/>
    </source>
</evidence>
<organism evidence="3 4">
    <name type="scientific">Apiospora arundinis</name>
    <dbReference type="NCBI Taxonomy" id="335852"/>
    <lineage>
        <taxon>Eukaryota</taxon>
        <taxon>Fungi</taxon>
        <taxon>Dikarya</taxon>
        <taxon>Ascomycota</taxon>
        <taxon>Pezizomycotina</taxon>
        <taxon>Sordariomycetes</taxon>
        <taxon>Xylariomycetidae</taxon>
        <taxon>Amphisphaeriales</taxon>
        <taxon>Apiosporaceae</taxon>
        <taxon>Apiospora</taxon>
    </lineage>
</organism>
<evidence type="ECO:0000313" key="4">
    <source>
        <dbReference type="Proteomes" id="UP001390339"/>
    </source>
</evidence>
<name>A0ABR2JAW3_9PEZI</name>
<evidence type="ECO:0000256" key="1">
    <source>
        <dbReference type="SAM" id="Coils"/>
    </source>
</evidence>
<protein>
    <submittedName>
        <fullName evidence="3">Uncharacterized protein</fullName>
    </submittedName>
</protein>
<feature type="compositionally biased region" description="Low complexity" evidence="2">
    <location>
        <begin position="8"/>
        <end position="21"/>
    </location>
</feature>
<sequence length="182" mass="19993">MPPRKRPAAAAAAAAAAASPASDDDLNISTTAMDMSKLMPPKMNDTSLGVMNSIAGMRRDFVDIGVQKRKEYAEKLADLTETYTQRIEEEEHEQETHVRDLLERLDRALEKKAACEEAMMQVIASVKEEMEAFQLAIGSVYAERLQQCEEGAAMADQAQAGGSGPLMRGEKEARTRVDNLME</sequence>
<feature type="coiled-coil region" evidence="1">
    <location>
        <begin position="73"/>
        <end position="118"/>
    </location>
</feature>
<feature type="compositionally biased region" description="Basic and acidic residues" evidence="2">
    <location>
        <begin position="168"/>
        <end position="182"/>
    </location>
</feature>
<gene>
    <name evidence="3" type="ORF">PGQ11_005461</name>
</gene>
<feature type="region of interest" description="Disordered" evidence="2">
    <location>
        <begin position="158"/>
        <end position="182"/>
    </location>
</feature>
<reference evidence="3 4" key="1">
    <citation type="journal article" date="2024" name="IMA Fungus">
        <title>Apiospora arundinis, a panoply of carbohydrate-active enzymes and secondary metabolites.</title>
        <authorList>
            <person name="Sorensen T."/>
            <person name="Petersen C."/>
            <person name="Muurmann A.T."/>
            <person name="Christiansen J.V."/>
            <person name="Brundto M.L."/>
            <person name="Overgaard C.K."/>
            <person name="Boysen A.T."/>
            <person name="Wollenberg R.D."/>
            <person name="Larsen T.O."/>
            <person name="Sorensen J.L."/>
            <person name="Nielsen K.L."/>
            <person name="Sondergaard T.E."/>
        </authorList>
    </citation>
    <scope>NUCLEOTIDE SEQUENCE [LARGE SCALE GENOMIC DNA]</scope>
    <source>
        <strain evidence="3 4">AAU 773</strain>
    </source>
</reference>
<keyword evidence="1" id="KW-0175">Coiled coil</keyword>
<dbReference type="Proteomes" id="UP001390339">
    <property type="component" value="Unassembled WGS sequence"/>
</dbReference>
<evidence type="ECO:0000256" key="2">
    <source>
        <dbReference type="SAM" id="MobiDB-lite"/>
    </source>
</evidence>
<dbReference type="EMBL" id="JAPCWZ010000003">
    <property type="protein sequence ID" value="KAK8874947.1"/>
    <property type="molecule type" value="Genomic_DNA"/>
</dbReference>